<proteinExistence type="predicted"/>
<keyword evidence="1" id="KW-0472">Membrane</keyword>
<comment type="caution">
    <text evidence="2">The sequence shown here is derived from an EMBL/GenBank/DDBJ whole genome shotgun (WGS) entry which is preliminary data.</text>
</comment>
<feature type="transmembrane region" description="Helical" evidence="1">
    <location>
        <begin position="12"/>
        <end position="37"/>
    </location>
</feature>
<organism evidence="2">
    <name type="scientific">marine sediment metagenome</name>
    <dbReference type="NCBI Taxonomy" id="412755"/>
    <lineage>
        <taxon>unclassified sequences</taxon>
        <taxon>metagenomes</taxon>
        <taxon>ecological metagenomes</taxon>
    </lineage>
</organism>
<dbReference type="EMBL" id="LAZR01009739">
    <property type="protein sequence ID" value="KKM70853.1"/>
    <property type="molecule type" value="Genomic_DNA"/>
</dbReference>
<keyword evidence="1" id="KW-0812">Transmembrane</keyword>
<gene>
    <name evidence="2" type="ORF">LCGC14_1436630</name>
</gene>
<protein>
    <submittedName>
        <fullName evidence="2">Uncharacterized protein</fullName>
    </submittedName>
</protein>
<accession>A0A0F9JMJ7</accession>
<keyword evidence="1" id="KW-1133">Transmembrane helix</keyword>
<sequence length="97" mass="11063">MKLRPKVDETGHIKWGLVAPLFGVFIVFIGFIGQYAVMGSDVQNIVEDVDVLDNRVYSVEKVQAVYEKDIEYIKQDIKDIKETISKFDGKLDKLIAK</sequence>
<evidence type="ECO:0000313" key="2">
    <source>
        <dbReference type="EMBL" id="KKM70853.1"/>
    </source>
</evidence>
<dbReference type="AlphaFoldDB" id="A0A0F9JMJ7"/>
<evidence type="ECO:0000256" key="1">
    <source>
        <dbReference type="SAM" id="Phobius"/>
    </source>
</evidence>
<name>A0A0F9JMJ7_9ZZZZ</name>
<reference evidence="2" key="1">
    <citation type="journal article" date="2015" name="Nature">
        <title>Complex archaea that bridge the gap between prokaryotes and eukaryotes.</title>
        <authorList>
            <person name="Spang A."/>
            <person name="Saw J.H."/>
            <person name="Jorgensen S.L."/>
            <person name="Zaremba-Niedzwiedzka K."/>
            <person name="Martijn J."/>
            <person name="Lind A.E."/>
            <person name="van Eijk R."/>
            <person name="Schleper C."/>
            <person name="Guy L."/>
            <person name="Ettema T.J."/>
        </authorList>
    </citation>
    <scope>NUCLEOTIDE SEQUENCE</scope>
</reference>